<evidence type="ECO:0000313" key="1">
    <source>
        <dbReference type="EMBL" id="MCM1988002.1"/>
    </source>
</evidence>
<dbReference type="Pfam" id="PF11746">
    <property type="entry name" value="DUF3303"/>
    <property type="match status" value="1"/>
</dbReference>
<protein>
    <submittedName>
        <fullName evidence="1">DUF3303 family protein</fullName>
    </submittedName>
</protein>
<gene>
    <name evidence="1" type="ORF">KDK67_13645</name>
</gene>
<evidence type="ECO:0000313" key="2">
    <source>
        <dbReference type="Proteomes" id="UP001056766"/>
    </source>
</evidence>
<organism evidence="1 2">
    <name type="scientific">Methanococcoides seepicolus</name>
    <dbReference type="NCBI Taxonomy" id="2828780"/>
    <lineage>
        <taxon>Archaea</taxon>
        <taxon>Methanobacteriati</taxon>
        <taxon>Methanobacteriota</taxon>
        <taxon>Stenosarchaea group</taxon>
        <taxon>Methanomicrobia</taxon>
        <taxon>Methanosarcinales</taxon>
        <taxon>Methanosarcinaceae</taxon>
        <taxon>Methanococcoides</taxon>
    </lineage>
</organism>
<accession>A0A9E5DCV9</accession>
<reference evidence="1" key="1">
    <citation type="journal article" date="2021" name="mSystems">
        <title>Bacteria and Archaea Synergistically Convert Glycine Betaine to Biogenic Methane in the Formosa Cold Seep of the South China Sea.</title>
        <authorList>
            <person name="Li L."/>
            <person name="Zhang W."/>
            <person name="Zhang S."/>
            <person name="Song L."/>
            <person name="Sun Q."/>
            <person name="Zhang H."/>
            <person name="Xiang H."/>
            <person name="Dong X."/>
        </authorList>
    </citation>
    <scope>NUCLEOTIDE SEQUENCE</scope>
    <source>
        <strain evidence="1">LLY</strain>
    </source>
</reference>
<keyword evidence="2" id="KW-1185">Reference proteome</keyword>
<dbReference type="EMBL" id="JAGSOI010000108">
    <property type="protein sequence ID" value="MCM1988002.1"/>
    <property type="molecule type" value="Genomic_DNA"/>
</dbReference>
<dbReference type="RefSeq" id="WP_250869408.1">
    <property type="nucleotide sequence ID" value="NZ_JAGSOI010000108.1"/>
</dbReference>
<dbReference type="InterPro" id="IPR021734">
    <property type="entry name" value="DUF3303"/>
</dbReference>
<name>A0A9E5DCV9_9EURY</name>
<dbReference type="Proteomes" id="UP001056766">
    <property type="component" value="Unassembled WGS sequence"/>
</dbReference>
<reference evidence="1" key="2">
    <citation type="submission" date="2021-04" db="EMBL/GenBank/DDBJ databases">
        <authorList>
            <person name="Dong X."/>
        </authorList>
    </citation>
    <scope>NUCLEOTIDE SEQUENCE</scope>
    <source>
        <strain evidence="1">LLY</strain>
    </source>
</reference>
<proteinExistence type="predicted"/>
<sequence length="92" mass="10929">MLFVDITTWDPKDNEEVHKRFENWEDPEGIKMIGQWLDIASCRIVQVYDVENTEAYAASLFPWRDICYIDSFPVMDPEEAIKFADKHPELFE</sequence>
<comment type="caution">
    <text evidence="1">The sequence shown here is derived from an EMBL/GenBank/DDBJ whole genome shotgun (WGS) entry which is preliminary data.</text>
</comment>
<dbReference type="AlphaFoldDB" id="A0A9E5DCV9"/>